<accession>A0AAV4JKA2</accession>
<dbReference type="AlphaFoldDB" id="A0AAV4JKA2"/>
<sequence>MTNEIFEIMAPWAGVSTWYTTHPLDQERFSQVMANLVARFGHKIDIEEFEAALRKHAGLNPAILGNPKHWDEVISKFVLKAETILNYEAVK</sequence>
<gene>
    <name evidence="1" type="ORF">ElyMa_003360600</name>
</gene>
<name>A0AAV4JKA2_9GAST</name>
<organism evidence="1 2">
    <name type="scientific">Elysia marginata</name>
    <dbReference type="NCBI Taxonomy" id="1093978"/>
    <lineage>
        <taxon>Eukaryota</taxon>
        <taxon>Metazoa</taxon>
        <taxon>Spiralia</taxon>
        <taxon>Lophotrochozoa</taxon>
        <taxon>Mollusca</taxon>
        <taxon>Gastropoda</taxon>
        <taxon>Heterobranchia</taxon>
        <taxon>Euthyneura</taxon>
        <taxon>Panpulmonata</taxon>
        <taxon>Sacoglossa</taxon>
        <taxon>Placobranchoidea</taxon>
        <taxon>Plakobranchidae</taxon>
        <taxon>Elysia</taxon>
    </lineage>
</organism>
<comment type="caution">
    <text evidence="1">The sequence shown here is derived from an EMBL/GenBank/DDBJ whole genome shotgun (WGS) entry which is preliminary data.</text>
</comment>
<evidence type="ECO:0000313" key="1">
    <source>
        <dbReference type="EMBL" id="GFS22318.1"/>
    </source>
</evidence>
<dbReference type="EMBL" id="BMAT01006930">
    <property type="protein sequence ID" value="GFS22318.1"/>
    <property type="molecule type" value="Genomic_DNA"/>
</dbReference>
<reference evidence="1 2" key="1">
    <citation type="journal article" date="2021" name="Elife">
        <title>Chloroplast acquisition without the gene transfer in kleptoplastic sea slugs, Plakobranchus ocellatus.</title>
        <authorList>
            <person name="Maeda T."/>
            <person name="Takahashi S."/>
            <person name="Yoshida T."/>
            <person name="Shimamura S."/>
            <person name="Takaki Y."/>
            <person name="Nagai Y."/>
            <person name="Toyoda A."/>
            <person name="Suzuki Y."/>
            <person name="Arimoto A."/>
            <person name="Ishii H."/>
            <person name="Satoh N."/>
            <person name="Nishiyama T."/>
            <person name="Hasebe M."/>
            <person name="Maruyama T."/>
            <person name="Minagawa J."/>
            <person name="Obokata J."/>
            <person name="Shigenobu S."/>
        </authorList>
    </citation>
    <scope>NUCLEOTIDE SEQUENCE [LARGE SCALE GENOMIC DNA]</scope>
</reference>
<proteinExistence type="predicted"/>
<protein>
    <recommendedName>
        <fullName evidence="3">Peptidase M48 domain-containing protein</fullName>
    </recommendedName>
</protein>
<dbReference type="Proteomes" id="UP000762676">
    <property type="component" value="Unassembled WGS sequence"/>
</dbReference>
<evidence type="ECO:0008006" key="3">
    <source>
        <dbReference type="Google" id="ProtNLM"/>
    </source>
</evidence>
<keyword evidence="2" id="KW-1185">Reference proteome</keyword>
<evidence type="ECO:0000313" key="2">
    <source>
        <dbReference type="Proteomes" id="UP000762676"/>
    </source>
</evidence>